<organism evidence="1 2">
    <name type="scientific">Aureococcus anophagefferens</name>
    <name type="common">Harmful bloom alga</name>
    <dbReference type="NCBI Taxonomy" id="44056"/>
    <lineage>
        <taxon>Eukaryota</taxon>
        <taxon>Sar</taxon>
        <taxon>Stramenopiles</taxon>
        <taxon>Ochrophyta</taxon>
        <taxon>Pelagophyceae</taxon>
        <taxon>Pelagomonadales</taxon>
        <taxon>Pelagomonadaceae</taxon>
        <taxon>Aureococcus</taxon>
    </lineage>
</organism>
<gene>
    <name evidence="1" type="ORF">SO694_00020026</name>
</gene>
<dbReference type="PRINTS" id="PR00313">
    <property type="entry name" value="CABNDNGRPT"/>
</dbReference>
<dbReference type="InterPro" id="IPR011049">
    <property type="entry name" value="Serralysin-like_metalloprot_C"/>
</dbReference>
<evidence type="ECO:0000313" key="1">
    <source>
        <dbReference type="EMBL" id="KAK7238560.1"/>
    </source>
</evidence>
<evidence type="ECO:0000313" key="2">
    <source>
        <dbReference type="Proteomes" id="UP001363151"/>
    </source>
</evidence>
<dbReference type="InterPro" id="IPR001343">
    <property type="entry name" value="Hemolysn_Ca-bd"/>
</dbReference>
<dbReference type="EMBL" id="JBBJCI010000229">
    <property type="protein sequence ID" value="KAK7238560.1"/>
    <property type="molecule type" value="Genomic_DNA"/>
</dbReference>
<accession>A0ABR1FTV0</accession>
<dbReference type="Proteomes" id="UP001363151">
    <property type="component" value="Unassembled WGS sequence"/>
</dbReference>
<comment type="caution">
    <text evidence="1">The sequence shown here is derived from an EMBL/GenBank/DDBJ whole genome shotgun (WGS) entry which is preliminary data.</text>
</comment>
<dbReference type="Gene3D" id="2.160.20.160">
    <property type="match status" value="1"/>
</dbReference>
<sequence>MDLGDGDDTITIDEVKAADIKISGGDGDDNMHVKYMDFDYDATIKGGAGDDTITVDSYKGKGLSLRGGDGDDVCTLEGTMLTDADCEED</sequence>
<name>A0ABR1FTV0_AURAN</name>
<dbReference type="SUPFAM" id="SSF51120">
    <property type="entry name" value="beta-Roll"/>
    <property type="match status" value="1"/>
</dbReference>
<reference evidence="1 2" key="1">
    <citation type="submission" date="2024-03" db="EMBL/GenBank/DDBJ databases">
        <title>Aureococcus anophagefferens CCMP1851 and Kratosvirus quantuckense: Draft genome of a second virus-susceptible host strain in the model system.</title>
        <authorList>
            <person name="Chase E."/>
            <person name="Truchon A.R."/>
            <person name="Schepens W."/>
            <person name="Wilhelm S.W."/>
        </authorList>
    </citation>
    <scope>NUCLEOTIDE SEQUENCE [LARGE SCALE GENOMIC DNA]</scope>
    <source>
        <strain evidence="1 2">CCMP1851</strain>
    </source>
</reference>
<protein>
    <submittedName>
        <fullName evidence="1">Uncharacterized protein</fullName>
    </submittedName>
</protein>
<keyword evidence="2" id="KW-1185">Reference proteome</keyword>
<dbReference type="Pfam" id="PF00353">
    <property type="entry name" value="HemolysinCabind"/>
    <property type="match status" value="3"/>
</dbReference>
<proteinExistence type="predicted"/>